<keyword evidence="4" id="KW-1185">Reference proteome</keyword>
<sequence length="310" mass="34457">MADFSFDTDDSAVEELISQTRDLCVLEQLAAINCSGFSDSRLPADLDSRFSRLKSFPVTNPHSSSSAAPGRRRPEQFRPNAVQPTPTHRNGTVEFQEGKSGPSPAYRDGKGRLKQSGSSSISSPLESPNLEDLNEGGTVTGNPGKVEDTEKETNHSFQTPSDSSNSSMDDDDIFCPSELNKEEKSQSKSKLRLKTVCSQLGSSKSWMDSPSPPKRTGCFWCSPKKDSPKRKTKEDRVKGMSSVWSQQDDILSEMGILSKKEQKKLMKKAMEEEEKINQEAKKIMRMAKQASARMTIQRMEDELSDDEISK</sequence>
<feature type="compositionally biased region" description="Low complexity" evidence="2">
    <location>
        <begin position="116"/>
        <end position="127"/>
    </location>
</feature>
<dbReference type="PANTHER" id="PTHR35692">
    <property type="entry name" value="F26F24.11"/>
    <property type="match status" value="1"/>
</dbReference>
<dbReference type="PANTHER" id="PTHR35692:SF1">
    <property type="entry name" value="F26F24.11"/>
    <property type="match status" value="1"/>
</dbReference>
<dbReference type="AlphaFoldDB" id="A0AAN7R1U2"/>
<proteinExistence type="predicted"/>
<protein>
    <submittedName>
        <fullName evidence="3">Uncharacterized protein</fullName>
    </submittedName>
</protein>
<evidence type="ECO:0000313" key="4">
    <source>
        <dbReference type="Proteomes" id="UP001346149"/>
    </source>
</evidence>
<feature type="compositionally biased region" description="Polar residues" evidence="2">
    <location>
        <begin position="196"/>
        <end position="208"/>
    </location>
</feature>
<accession>A0AAN7R1U2</accession>
<evidence type="ECO:0000313" key="3">
    <source>
        <dbReference type="EMBL" id="KAK4789169.1"/>
    </source>
</evidence>
<feature type="coiled-coil region" evidence="1">
    <location>
        <begin position="259"/>
        <end position="290"/>
    </location>
</feature>
<dbReference type="Proteomes" id="UP001346149">
    <property type="component" value="Unassembled WGS sequence"/>
</dbReference>
<keyword evidence="1" id="KW-0175">Coiled coil</keyword>
<evidence type="ECO:0000256" key="1">
    <source>
        <dbReference type="SAM" id="Coils"/>
    </source>
</evidence>
<reference evidence="3 4" key="1">
    <citation type="journal article" date="2023" name="Hortic Res">
        <title>Pangenome of water caltrop reveals structural variations and asymmetric subgenome divergence after allopolyploidization.</title>
        <authorList>
            <person name="Zhang X."/>
            <person name="Chen Y."/>
            <person name="Wang L."/>
            <person name="Yuan Y."/>
            <person name="Fang M."/>
            <person name="Shi L."/>
            <person name="Lu R."/>
            <person name="Comes H.P."/>
            <person name="Ma Y."/>
            <person name="Chen Y."/>
            <person name="Huang G."/>
            <person name="Zhou Y."/>
            <person name="Zheng Z."/>
            <person name="Qiu Y."/>
        </authorList>
    </citation>
    <scope>NUCLEOTIDE SEQUENCE [LARGE SCALE GENOMIC DNA]</scope>
    <source>
        <strain evidence="3">F231</strain>
    </source>
</reference>
<feature type="region of interest" description="Disordered" evidence="2">
    <location>
        <begin position="52"/>
        <end position="242"/>
    </location>
</feature>
<evidence type="ECO:0000256" key="2">
    <source>
        <dbReference type="SAM" id="MobiDB-lite"/>
    </source>
</evidence>
<name>A0AAN7R1U2_TRANT</name>
<dbReference type="EMBL" id="JAXQNO010000011">
    <property type="protein sequence ID" value="KAK4789169.1"/>
    <property type="molecule type" value="Genomic_DNA"/>
</dbReference>
<comment type="caution">
    <text evidence="3">The sequence shown here is derived from an EMBL/GenBank/DDBJ whole genome shotgun (WGS) entry which is preliminary data.</text>
</comment>
<feature type="compositionally biased region" description="Basic and acidic residues" evidence="2">
    <location>
        <begin position="145"/>
        <end position="154"/>
    </location>
</feature>
<gene>
    <name evidence="3" type="ORF">SAY86_020488</name>
</gene>
<organism evidence="3 4">
    <name type="scientific">Trapa natans</name>
    <name type="common">Water chestnut</name>
    <dbReference type="NCBI Taxonomy" id="22666"/>
    <lineage>
        <taxon>Eukaryota</taxon>
        <taxon>Viridiplantae</taxon>
        <taxon>Streptophyta</taxon>
        <taxon>Embryophyta</taxon>
        <taxon>Tracheophyta</taxon>
        <taxon>Spermatophyta</taxon>
        <taxon>Magnoliopsida</taxon>
        <taxon>eudicotyledons</taxon>
        <taxon>Gunneridae</taxon>
        <taxon>Pentapetalae</taxon>
        <taxon>rosids</taxon>
        <taxon>malvids</taxon>
        <taxon>Myrtales</taxon>
        <taxon>Lythraceae</taxon>
        <taxon>Trapa</taxon>
    </lineage>
</organism>